<comment type="caution">
    <text evidence="1">The sequence shown here is derived from an EMBL/GenBank/DDBJ whole genome shotgun (WGS) entry which is preliminary data.</text>
</comment>
<sequence>MNGPVSGPAAVARTVRRIVSRARWRQRPDARVALDRLAQALAREGWRTAVHDHHGSPSLRVTASAVPDFGETITVVADPATGGPCYLSSTDSIVGSCSDPARAARQVTARLGPWIAAALAGQARRRNTASDLPPMTPGQFRRRFPDLPCWWGDATRSWWAATPRGLVSAATLEELCREIGRRGLE</sequence>
<keyword evidence="2" id="KW-1185">Reference proteome</keyword>
<dbReference type="Proteomes" id="UP000774570">
    <property type="component" value="Unassembled WGS sequence"/>
</dbReference>
<evidence type="ECO:0000313" key="1">
    <source>
        <dbReference type="EMBL" id="MBW8483462.1"/>
    </source>
</evidence>
<proteinExistence type="predicted"/>
<gene>
    <name evidence="1" type="ORF">K1Y72_13835</name>
</gene>
<protein>
    <recommendedName>
        <fullName evidence="3">SUKH-3 domain containing protein</fullName>
    </recommendedName>
</protein>
<evidence type="ECO:0000313" key="2">
    <source>
        <dbReference type="Proteomes" id="UP000774570"/>
    </source>
</evidence>
<accession>A0ABS7FV49</accession>
<reference evidence="1 2" key="1">
    <citation type="submission" date="2021-07" db="EMBL/GenBank/DDBJ databases">
        <title>Actinomadura sp. PM05-2 isolated from lichen.</title>
        <authorList>
            <person name="Somphong A."/>
            <person name="Phongsopitanun W."/>
            <person name="Tanasupawat S."/>
            <person name="Peongsungnone V."/>
        </authorList>
    </citation>
    <scope>NUCLEOTIDE SEQUENCE [LARGE SCALE GENOMIC DNA]</scope>
    <source>
        <strain evidence="1 2">PM05-2</strain>
    </source>
</reference>
<dbReference type="RefSeq" id="WP_220166703.1">
    <property type="nucleotide sequence ID" value="NZ_JAIBOA010000008.1"/>
</dbReference>
<evidence type="ECO:0008006" key="3">
    <source>
        <dbReference type="Google" id="ProtNLM"/>
    </source>
</evidence>
<name>A0ABS7FV49_9ACTN</name>
<dbReference type="EMBL" id="JAIBOA010000008">
    <property type="protein sequence ID" value="MBW8483462.1"/>
    <property type="molecule type" value="Genomic_DNA"/>
</dbReference>
<organism evidence="1 2">
    <name type="scientific">Actinomadura parmotrematis</name>
    <dbReference type="NCBI Taxonomy" id="2864039"/>
    <lineage>
        <taxon>Bacteria</taxon>
        <taxon>Bacillati</taxon>
        <taxon>Actinomycetota</taxon>
        <taxon>Actinomycetes</taxon>
        <taxon>Streptosporangiales</taxon>
        <taxon>Thermomonosporaceae</taxon>
        <taxon>Actinomadura</taxon>
    </lineage>
</organism>